<dbReference type="InterPro" id="IPR003959">
    <property type="entry name" value="ATPase_AAA_core"/>
</dbReference>
<dbReference type="Proteomes" id="UP001201980">
    <property type="component" value="Unassembled WGS sequence"/>
</dbReference>
<proteinExistence type="predicted"/>
<dbReference type="Pfam" id="PF00004">
    <property type="entry name" value="AAA"/>
    <property type="match status" value="1"/>
</dbReference>
<feature type="region of interest" description="Disordered" evidence="1">
    <location>
        <begin position="78"/>
        <end position="114"/>
    </location>
</feature>
<protein>
    <submittedName>
        <fullName evidence="3">P-loop containing nucleoside triphosphate hydrolase protein</fullName>
    </submittedName>
</protein>
<name>A0AAD5WTW1_9PEZI</name>
<sequence>MNPSHWVCYRCWHRNPPDASNEVNYVVTIKSQLMPSTGSISSNAIQRNIIDWHYVGMDLLFVGAGPEEEEGSGIIPIALDNKGQQPSTDENGKSSLVEEHPTPEGNKNMASRPLLLDPPIISNHRCSPITKDQVKEMVQGSVRESNGISQSSPKTPHVCTTSLKAGTHQIIRKIKMEYTCVNEIWDDKTGKYKVVESADTHTGDDVLRLWEQFAGPTRLCGSIDLADINPNEAEESELLICSPTVFGFCLSSKQSLEFAVPEAQKKPIWALTQTYLNRAPRDGFRDLVQGKGRAAPPGVGKTLTAETIAETFKIPLYIVPAGQIGVDPVVKVESVLKTVFKIASRWKAILLLDEADVSHNQPSAGIRRSDDQQDTSCAEVRSIGARRSQGCLGFFLGSGRNENERSGLRQGCDQRRSMAEYERTVVGKSHLNDSIAAREQFHRVLSLLLEHKSVACRRRRSQRGGVSERRKQEKKLEDLAYLSIPVFSVFLGDIVGL</sequence>
<dbReference type="AlphaFoldDB" id="A0AAD5WTW1"/>
<feature type="compositionally biased region" description="Basic and acidic residues" evidence="1">
    <location>
        <begin position="90"/>
        <end position="102"/>
    </location>
</feature>
<evidence type="ECO:0000259" key="2">
    <source>
        <dbReference type="Pfam" id="PF00004"/>
    </source>
</evidence>
<organism evidence="3 4">
    <name type="scientific">Zalerion maritima</name>
    <dbReference type="NCBI Taxonomy" id="339359"/>
    <lineage>
        <taxon>Eukaryota</taxon>
        <taxon>Fungi</taxon>
        <taxon>Dikarya</taxon>
        <taxon>Ascomycota</taxon>
        <taxon>Pezizomycotina</taxon>
        <taxon>Sordariomycetes</taxon>
        <taxon>Lulworthiomycetidae</taxon>
        <taxon>Lulworthiales</taxon>
        <taxon>Lulworthiaceae</taxon>
        <taxon>Zalerion</taxon>
    </lineage>
</organism>
<accession>A0AAD5WTW1</accession>
<keyword evidence="3" id="KW-0378">Hydrolase</keyword>
<evidence type="ECO:0000313" key="4">
    <source>
        <dbReference type="Proteomes" id="UP001201980"/>
    </source>
</evidence>
<dbReference type="EMBL" id="JAKWBI020000104">
    <property type="protein sequence ID" value="KAJ2902716.1"/>
    <property type="molecule type" value="Genomic_DNA"/>
</dbReference>
<reference evidence="3" key="1">
    <citation type="submission" date="2022-07" db="EMBL/GenBank/DDBJ databases">
        <title>Draft genome sequence of Zalerion maritima ATCC 34329, a (micro)plastics degrading marine fungus.</title>
        <authorList>
            <person name="Paco A."/>
            <person name="Goncalves M.F.M."/>
            <person name="Rocha-Santos T.A.P."/>
            <person name="Alves A."/>
        </authorList>
    </citation>
    <scope>NUCLEOTIDE SEQUENCE</scope>
    <source>
        <strain evidence="3">ATCC 34329</strain>
    </source>
</reference>
<evidence type="ECO:0000313" key="3">
    <source>
        <dbReference type="EMBL" id="KAJ2902716.1"/>
    </source>
</evidence>
<evidence type="ECO:0000256" key="1">
    <source>
        <dbReference type="SAM" id="MobiDB-lite"/>
    </source>
</evidence>
<feature type="domain" description="ATPase AAA-type core" evidence="2">
    <location>
        <begin position="295"/>
        <end position="362"/>
    </location>
</feature>
<dbReference type="PANTHER" id="PTHR46411:SF3">
    <property type="entry name" value="AAA+ ATPASE DOMAIN-CONTAINING PROTEIN"/>
    <property type="match status" value="1"/>
</dbReference>
<keyword evidence="4" id="KW-1185">Reference proteome</keyword>
<dbReference type="SUPFAM" id="SSF52540">
    <property type="entry name" value="P-loop containing nucleoside triphosphate hydrolases"/>
    <property type="match status" value="1"/>
</dbReference>
<dbReference type="GO" id="GO:0016887">
    <property type="term" value="F:ATP hydrolysis activity"/>
    <property type="evidence" value="ECO:0007669"/>
    <property type="project" value="InterPro"/>
</dbReference>
<gene>
    <name evidence="3" type="ORF">MKZ38_000195</name>
</gene>
<dbReference type="GO" id="GO:0005524">
    <property type="term" value="F:ATP binding"/>
    <property type="evidence" value="ECO:0007669"/>
    <property type="project" value="InterPro"/>
</dbReference>
<dbReference type="Gene3D" id="3.40.50.300">
    <property type="entry name" value="P-loop containing nucleotide triphosphate hydrolases"/>
    <property type="match status" value="1"/>
</dbReference>
<dbReference type="PANTHER" id="PTHR46411">
    <property type="entry name" value="FAMILY ATPASE, PUTATIVE-RELATED"/>
    <property type="match status" value="1"/>
</dbReference>
<comment type="caution">
    <text evidence="3">The sequence shown here is derived from an EMBL/GenBank/DDBJ whole genome shotgun (WGS) entry which is preliminary data.</text>
</comment>
<dbReference type="InterPro" id="IPR027417">
    <property type="entry name" value="P-loop_NTPase"/>
</dbReference>